<keyword evidence="2" id="KW-0812">Transmembrane</keyword>
<keyword evidence="2" id="KW-0472">Membrane</keyword>
<sequence length="410" mass="45411">MKKRNDEDIKKVLGELPSMDDRQSKETLYQKVSSRVNTPKRKVAPWLFPGLATIAVLLVLAVFIPVFFSNNGMLTVEESADRANENAESSSATEETAPSLDSSTSESEEESAEIKEAEPSSEDKDLPPEENAEEESQEKEEESKLEETQEEPEAELESLVLRSDEGGYDTVSYPGKNAEVILPTLQKQQEVDTFSPERYGLAERAVEGIEYEVDETKGSAVVTFPDGFTVSGSAWASAIIESIRWDLENVQLEEISVQTESGNPVNLGSYGEMSEVPVIQQGEYIFQLYQYEGSSERLLAPISVDGSPTFQDALSLMKEKGRGLFVSPAVPEHVQFTSTTVDEGIVNINLQHESWASEQQLLTMVEAILVTAGQFGFEKVKFNGVNVREFSTYDLEEPIDVPVRINPVVE</sequence>
<evidence type="ECO:0000256" key="2">
    <source>
        <dbReference type="SAM" id="Phobius"/>
    </source>
</evidence>
<protein>
    <recommendedName>
        <fullName evidence="5">GerMN domain-containing protein</fullName>
    </recommendedName>
</protein>
<reference evidence="3 4" key="1">
    <citation type="submission" date="2018-08" db="EMBL/GenBank/DDBJ databases">
        <title>Genome sequence of strict halophilic Halobacillus trueperi SS1 isolated from Lunsu, a salty water body of North West Himalayas.</title>
        <authorList>
            <person name="Gupta S."/>
            <person name="Sharma P."/>
            <person name="Dev K."/>
            <person name="Baumler D."/>
            <person name="Sourirajan A."/>
        </authorList>
    </citation>
    <scope>NUCLEOTIDE SEQUENCE [LARGE SCALE GENOMIC DNA]</scope>
    <source>
        <strain evidence="3 4">SS1</strain>
    </source>
</reference>
<dbReference type="RefSeq" id="WP_115894587.1">
    <property type="nucleotide sequence ID" value="NZ_QTLC01000050.1"/>
</dbReference>
<feature type="compositionally biased region" description="Acidic residues" evidence="1">
    <location>
        <begin position="128"/>
        <end position="140"/>
    </location>
</feature>
<feature type="compositionally biased region" description="Basic and acidic residues" evidence="1">
    <location>
        <begin position="112"/>
        <end position="127"/>
    </location>
</feature>
<name>A0A3D8VL74_9BACI</name>
<evidence type="ECO:0000313" key="3">
    <source>
        <dbReference type="EMBL" id="RDY70130.1"/>
    </source>
</evidence>
<feature type="transmembrane region" description="Helical" evidence="2">
    <location>
        <begin position="43"/>
        <end position="68"/>
    </location>
</feature>
<dbReference type="AlphaFoldDB" id="A0A3D8VL74"/>
<feature type="compositionally biased region" description="Low complexity" evidence="1">
    <location>
        <begin position="86"/>
        <end position="105"/>
    </location>
</feature>
<accession>A0A3D8VL74</accession>
<evidence type="ECO:0000313" key="4">
    <source>
        <dbReference type="Proteomes" id="UP000257032"/>
    </source>
</evidence>
<evidence type="ECO:0000256" key="1">
    <source>
        <dbReference type="SAM" id="MobiDB-lite"/>
    </source>
</evidence>
<feature type="region of interest" description="Disordered" evidence="1">
    <location>
        <begin position="79"/>
        <end position="168"/>
    </location>
</feature>
<feature type="region of interest" description="Disordered" evidence="1">
    <location>
        <begin position="1"/>
        <end position="27"/>
    </location>
</feature>
<gene>
    <name evidence="3" type="ORF">DXT76_14560</name>
</gene>
<evidence type="ECO:0008006" key="5">
    <source>
        <dbReference type="Google" id="ProtNLM"/>
    </source>
</evidence>
<organism evidence="3 4">
    <name type="scientific">Halobacillus trueperi</name>
    <dbReference type="NCBI Taxonomy" id="156205"/>
    <lineage>
        <taxon>Bacteria</taxon>
        <taxon>Bacillati</taxon>
        <taxon>Bacillota</taxon>
        <taxon>Bacilli</taxon>
        <taxon>Bacillales</taxon>
        <taxon>Bacillaceae</taxon>
        <taxon>Halobacillus</taxon>
    </lineage>
</organism>
<dbReference type="Proteomes" id="UP000257032">
    <property type="component" value="Unassembled WGS sequence"/>
</dbReference>
<dbReference type="EMBL" id="QTLC01000050">
    <property type="protein sequence ID" value="RDY70130.1"/>
    <property type="molecule type" value="Genomic_DNA"/>
</dbReference>
<keyword evidence="2" id="KW-1133">Transmembrane helix</keyword>
<proteinExistence type="predicted"/>
<comment type="caution">
    <text evidence="3">The sequence shown here is derived from an EMBL/GenBank/DDBJ whole genome shotgun (WGS) entry which is preliminary data.</text>
</comment>
<feature type="compositionally biased region" description="Basic and acidic residues" evidence="1">
    <location>
        <begin position="1"/>
        <end position="25"/>
    </location>
</feature>